<feature type="region of interest" description="Disordered" evidence="4">
    <location>
        <begin position="74"/>
        <end position="125"/>
    </location>
</feature>
<dbReference type="AlphaFoldDB" id="A0A7J6WX39"/>
<dbReference type="OrthoDB" id="1908565at2759"/>
<dbReference type="InterPro" id="IPR005202">
    <property type="entry name" value="TF_GRAS"/>
</dbReference>
<evidence type="ECO:0000313" key="6">
    <source>
        <dbReference type="Proteomes" id="UP000554482"/>
    </source>
</evidence>
<evidence type="ECO:0000256" key="3">
    <source>
        <dbReference type="PROSITE-ProRule" id="PRU01191"/>
    </source>
</evidence>
<dbReference type="Proteomes" id="UP000554482">
    <property type="component" value="Unassembled WGS sequence"/>
</dbReference>
<dbReference type="PANTHER" id="PTHR31636">
    <property type="entry name" value="OSJNBA0084A10.13 PROTEIN-RELATED"/>
    <property type="match status" value="1"/>
</dbReference>
<comment type="similarity">
    <text evidence="3">Belongs to the GRAS family.</text>
</comment>
<dbReference type="PROSITE" id="PS50985">
    <property type="entry name" value="GRAS"/>
    <property type="match status" value="1"/>
</dbReference>
<feature type="compositionally biased region" description="Low complexity" evidence="4">
    <location>
        <begin position="79"/>
        <end position="90"/>
    </location>
</feature>
<evidence type="ECO:0000256" key="1">
    <source>
        <dbReference type="ARBA" id="ARBA00023015"/>
    </source>
</evidence>
<keyword evidence="2" id="KW-0804">Transcription</keyword>
<evidence type="ECO:0000256" key="4">
    <source>
        <dbReference type="SAM" id="MobiDB-lite"/>
    </source>
</evidence>
<evidence type="ECO:0000313" key="5">
    <source>
        <dbReference type="EMBL" id="KAF5201994.1"/>
    </source>
</evidence>
<dbReference type="Pfam" id="PF03514">
    <property type="entry name" value="GRAS"/>
    <property type="match status" value="1"/>
</dbReference>
<keyword evidence="1" id="KW-0805">Transcription regulation</keyword>
<comment type="caution">
    <text evidence="5">The sequence shown here is derived from an EMBL/GenBank/DDBJ whole genome shotgun (WGS) entry which is preliminary data.</text>
</comment>
<reference evidence="5 6" key="1">
    <citation type="submission" date="2020-06" db="EMBL/GenBank/DDBJ databases">
        <title>Transcriptomic and genomic resources for Thalictrum thalictroides and T. hernandezii: Facilitating candidate gene discovery in an emerging model plant lineage.</title>
        <authorList>
            <person name="Arias T."/>
            <person name="Riano-Pachon D.M."/>
            <person name="Di Stilio V.S."/>
        </authorList>
    </citation>
    <scope>NUCLEOTIDE SEQUENCE [LARGE SCALE GENOMIC DNA]</scope>
    <source>
        <strain evidence="6">cv. WT478/WT964</strain>
        <tissue evidence="5">Leaves</tissue>
    </source>
</reference>
<gene>
    <name evidence="5" type="ORF">FRX31_008421</name>
</gene>
<proteinExistence type="inferred from homology"/>
<evidence type="ECO:0000256" key="2">
    <source>
        <dbReference type="ARBA" id="ARBA00023163"/>
    </source>
</evidence>
<keyword evidence="6" id="KW-1185">Reference proteome</keyword>
<sequence>MSPLLETLEQNLNSDDHILDWLEDTVSFLPSFLNDSYNVEEANEYQWWEQNRDLIDSTSTPTLNVSSDHSTCITSLDLPTSSIPQSSDSSSSRKRKSPTTPNSKSPQEVVSKSCHIGENNESDAVVEEEVVKVKRTVSTKKAAAKGNGNNSNNGNSKEGRWAEQLLNPCAIAISNGNLSRVQHLLYVLHELASPSGDANNRLATHGLRALTHHLSSSTTPSFSTVSPITFASTEPRLFLRSLLKFYEISPWFTFPNAVANASILQILAQETDCLRTVHIVDMGVSHGLQWPTLLEALSHRSGGPPPLVRLTIVVAASMQNNGLSAPFSMGPAGDDFPSRLLRFAKSINLNLQINLLNNHPLEALNPQTMNTSPDETLIVCAQFRLHCISHTIPDDRTDFLKTLRSFEPKAVILCENDLSCSCKHCGDFTTGFTRRVEYLWRFLDTTSSAFKGRECEERRVMEGEAATALINGLEMNEGKEKWCEKMRRVGFIGEVFGEDVIDGARALLRKYDSNWEMKIDDKDKCVCLGWKGQPVSFCSLWKPFTV</sequence>
<feature type="region of interest" description="SAW" evidence="3">
    <location>
        <begin position="465"/>
        <end position="542"/>
    </location>
</feature>
<name>A0A7J6WX39_THATH</name>
<comment type="caution">
    <text evidence="3">Lacks conserved residue(s) required for the propagation of feature annotation.</text>
</comment>
<protein>
    <submittedName>
        <fullName evidence="5">Nodulation-signaling pathway 1 protein</fullName>
    </submittedName>
</protein>
<organism evidence="5 6">
    <name type="scientific">Thalictrum thalictroides</name>
    <name type="common">Rue-anemone</name>
    <name type="synonym">Anemone thalictroides</name>
    <dbReference type="NCBI Taxonomy" id="46969"/>
    <lineage>
        <taxon>Eukaryota</taxon>
        <taxon>Viridiplantae</taxon>
        <taxon>Streptophyta</taxon>
        <taxon>Embryophyta</taxon>
        <taxon>Tracheophyta</taxon>
        <taxon>Spermatophyta</taxon>
        <taxon>Magnoliopsida</taxon>
        <taxon>Ranunculales</taxon>
        <taxon>Ranunculaceae</taxon>
        <taxon>Thalictroideae</taxon>
        <taxon>Thalictrum</taxon>
    </lineage>
</organism>
<accession>A0A7J6WX39</accession>
<feature type="region of interest" description="Leucine repeat II (LRII)" evidence="3">
    <location>
        <begin position="335"/>
        <end position="367"/>
    </location>
</feature>
<dbReference type="EMBL" id="JABWDY010008726">
    <property type="protein sequence ID" value="KAF5201994.1"/>
    <property type="molecule type" value="Genomic_DNA"/>
</dbReference>
<feature type="short sequence motif" description="VHIID" evidence="3">
    <location>
        <begin position="277"/>
        <end position="281"/>
    </location>
</feature>